<name>A0ABX1HM92_9BACT</name>
<dbReference type="SMART" id="SM00860">
    <property type="entry name" value="SMI1_KNR4"/>
    <property type="match status" value="1"/>
</dbReference>
<comment type="caution">
    <text evidence="2">The sequence shown here is derived from an EMBL/GenBank/DDBJ whole genome shotgun (WGS) entry which is preliminary data.</text>
</comment>
<proteinExistence type="predicted"/>
<dbReference type="Gene3D" id="3.40.1580.10">
    <property type="entry name" value="SMI1/KNR4-like"/>
    <property type="match status" value="1"/>
</dbReference>
<reference evidence="2 3" key="1">
    <citation type="submission" date="2020-03" db="EMBL/GenBank/DDBJ databases">
        <title>Genomic Encyclopedia of Type Strains, Phase IV (KMG-V): Genome sequencing to study the core and pangenomes of soil and plant-associated prokaryotes.</title>
        <authorList>
            <person name="Whitman W."/>
        </authorList>
    </citation>
    <scope>NUCLEOTIDE SEQUENCE [LARGE SCALE GENOMIC DNA]</scope>
    <source>
        <strain evidence="2 3">1B</strain>
    </source>
</reference>
<gene>
    <name evidence="2" type="ORF">HBN54_003995</name>
</gene>
<feature type="domain" description="Knr4/Smi1-like" evidence="1">
    <location>
        <begin position="12"/>
        <end position="165"/>
    </location>
</feature>
<dbReference type="InterPro" id="IPR037883">
    <property type="entry name" value="Knr4/Smi1-like_sf"/>
</dbReference>
<dbReference type="Pfam" id="PF09346">
    <property type="entry name" value="SMI1_KNR4"/>
    <property type="match status" value="1"/>
</dbReference>
<sequence length="175" mass="19645">MEPNPFIGTEQPATLTDIQAIESAYGFTLPDDYKAHILQHNGGWPTRTVFVQQMEDGRRVERDISSFDAVKYGETTLESSIRSLRSEFHDDLVPFANEGGGDVFVLSVGPEDYGSVYYIAHEFYVPPFSDDDYDEETDTVKPLPPRQYGKGVHFLVPSFTAFLDGLVEGTSYDDE</sequence>
<keyword evidence="3" id="KW-1185">Reference proteome</keyword>
<evidence type="ECO:0000259" key="1">
    <source>
        <dbReference type="SMART" id="SM00860"/>
    </source>
</evidence>
<dbReference type="InterPro" id="IPR018958">
    <property type="entry name" value="Knr4/Smi1-like_dom"/>
</dbReference>
<evidence type="ECO:0000313" key="2">
    <source>
        <dbReference type="EMBL" id="NKI91378.1"/>
    </source>
</evidence>
<dbReference type="RefSeq" id="WP_168674946.1">
    <property type="nucleotide sequence ID" value="NZ_JAAVTK010000016.1"/>
</dbReference>
<protein>
    <submittedName>
        <fullName evidence="2">Cell wall assembly regulator SMI1</fullName>
    </submittedName>
</protein>
<dbReference type="SUPFAM" id="SSF160631">
    <property type="entry name" value="SMI1/KNR4-like"/>
    <property type="match status" value="1"/>
</dbReference>
<organism evidence="2 3">
    <name type="scientific">Hymenobacter artigasi</name>
    <dbReference type="NCBI Taxonomy" id="2719616"/>
    <lineage>
        <taxon>Bacteria</taxon>
        <taxon>Pseudomonadati</taxon>
        <taxon>Bacteroidota</taxon>
        <taxon>Cytophagia</taxon>
        <taxon>Cytophagales</taxon>
        <taxon>Hymenobacteraceae</taxon>
        <taxon>Hymenobacter</taxon>
    </lineage>
</organism>
<evidence type="ECO:0000313" key="3">
    <source>
        <dbReference type="Proteomes" id="UP000717634"/>
    </source>
</evidence>
<dbReference type="EMBL" id="JAAVTK010000016">
    <property type="protein sequence ID" value="NKI91378.1"/>
    <property type="molecule type" value="Genomic_DNA"/>
</dbReference>
<dbReference type="Proteomes" id="UP000717634">
    <property type="component" value="Unassembled WGS sequence"/>
</dbReference>
<accession>A0ABX1HM92</accession>